<protein>
    <submittedName>
        <fullName evidence="10">Uncharacterized protein</fullName>
    </submittedName>
</protein>
<gene>
    <name evidence="10" type="ORF">HETIRDRAFT_30556</name>
</gene>
<dbReference type="Proteomes" id="UP000030671">
    <property type="component" value="Unassembled WGS sequence"/>
</dbReference>
<keyword evidence="5" id="KW-0472">Membrane</keyword>
<dbReference type="EMBL" id="KI925454">
    <property type="protein sequence ID" value="ETW86774.1"/>
    <property type="molecule type" value="Genomic_DNA"/>
</dbReference>
<keyword evidence="2" id="KW-0813">Transport</keyword>
<dbReference type="STRING" id="747525.W4KM60"/>
<evidence type="ECO:0000256" key="2">
    <source>
        <dbReference type="ARBA" id="ARBA00022448"/>
    </source>
</evidence>
<dbReference type="GO" id="GO:0005829">
    <property type="term" value="C:cytosol"/>
    <property type="evidence" value="ECO:0007669"/>
    <property type="project" value="GOC"/>
</dbReference>
<evidence type="ECO:0000256" key="5">
    <source>
        <dbReference type="ARBA" id="ARBA00023136"/>
    </source>
</evidence>
<evidence type="ECO:0000313" key="11">
    <source>
        <dbReference type="Proteomes" id="UP000030671"/>
    </source>
</evidence>
<dbReference type="GO" id="GO:0005802">
    <property type="term" value="C:trans-Golgi network"/>
    <property type="evidence" value="ECO:0007669"/>
    <property type="project" value="TreeGrafter"/>
</dbReference>
<dbReference type="SUPFAM" id="SSF48371">
    <property type="entry name" value="ARM repeat"/>
    <property type="match status" value="1"/>
</dbReference>
<feature type="domain" description="DOP1-like C-terminal" evidence="9">
    <location>
        <begin position="1145"/>
        <end position="1611"/>
    </location>
</feature>
<dbReference type="InterPro" id="IPR007249">
    <property type="entry name" value="DOP1_N"/>
</dbReference>
<dbReference type="GO" id="GO:0006895">
    <property type="term" value="P:Golgi to endosome transport"/>
    <property type="evidence" value="ECO:0007669"/>
    <property type="project" value="InterPro"/>
</dbReference>
<dbReference type="GO" id="GO:0005768">
    <property type="term" value="C:endosome"/>
    <property type="evidence" value="ECO:0007669"/>
    <property type="project" value="TreeGrafter"/>
</dbReference>
<evidence type="ECO:0000259" key="7">
    <source>
        <dbReference type="Pfam" id="PF04118"/>
    </source>
</evidence>
<comment type="subcellular location">
    <subcellularLocation>
        <location evidence="1">Golgi apparatus membrane</location>
        <topology evidence="1">Peripheral membrane protein</topology>
    </subcellularLocation>
</comment>
<dbReference type="Pfam" id="PF04118">
    <property type="entry name" value="Dopey_N"/>
    <property type="match status" value="1"/>
</dbReference>
<evidence type="ECO:0000259" key="8">
    <source>
        <dbReference type="Pfam" id="PF24597"/>
    </source>
</evidence>
<dbReference type="Pfam" id="PF24597">
    <property type="entry name" value="TPR_DOP1_M"/>
    <property type="match status" value="1"/>
</dbReference>
<dbReference type="FunCoup" id="W4KM60">
    <property type="interactions" value="141"/>
</dbReference>
<evidence type="ECO:0000259" key="9">
    <source>
        <dbReference type="Pfam" id="PF24598"/>
    </source>
</evidence>
<keyword evidence="11" id="KW-1185">Reference proteome</keyword>
<keyword evidence="4" id="KW-0333">Golgi apparatus</keyword>
<dbReference type="InterPro" id="IPR056458">
    <property type="entry name" value="TPR_DOP1_M"/>
</dbReference>
<dbReference type="InterPro" id="IPR016024">
    <property type="entry name" value="ARM-type_fold"/>
</dbReference>
<dbReference type="OrthoDB" id="297643at2759"/>
<dbReference type="GO" id="GO:0000139">
    <property type="term" value="C:Golgi membrane"/>
    <property type="evidence" value="ECO:0007669"/>
    <property type="project" value="UniProtKB-SubCell"/>
</dbReference>
<dbReference type="KEGG" id="hir:HETIRDRAFT_30556"/>
<proteinExistence type="inferred from homology"/>
<dbReference type="GeneID" id="20669336"/>
<feature type="domain" description="DOP1-like middle TPR" evidence="8">
    <location>
        <begin position="253"/>
        <end position="396"/>
    </location>
</feature>
<evidence type="ECO:0000256" key="6">
    <source>
        <dbReference type="ARBA" id="ARBA00046326"/>
    </source>
</evidence>
<dbReference type="InterPro" id="IPR056457">
    <property type="entry name" value="DOP1_C"/>
</dbReference>
<dbReference type="InParanoid" id="W4KM60"/>
<organism evidence="10 11">
    <name type="scientific">Heterobasidion irregulare (strain TC 32-1)</name>
    <dbReference type="NCBI Taxonomy" id="747525"/>
    <lineage>
        <taxon>Eukaryota</taxon>
        <taxon>Fungi</taxon>
        <taxon>Dikarya</taxon>
        <taxon>Basidiomycota</taxon>
        <taxon>Agaricomycotina</taxon>
        <taxon>Agaricomycetes</taxon>
        <taxon>Russulales</taxon>
        <taxon>Bondarzewiaceae</taxon>
        <taxon>Heterobasidion</taxon>
        <taxon>Heterobasidion annosum species complex</taxon>
    </lineage>
</organism>
<dbReference type="InterPro" id="IPR040314">
    <property type="entry name" value="DOP1"/>
</dbReference>
<sequence>MQFKEIPRKIVVAKRLSQCLNPALPSGVHQRALDVYSHILAVVGSEGLKRDMALWASGLFPFLEYAATSVKPTLLNICDTYFLPLQAGLRPIMKSFILALLPGLEEETGEFFDKVLSLLDRLSGTVSPSFFLQNIWLVMLTTPSARGTSLTFLSRRLPRLNGDEVGRDIGLMIRAFAAALEDDNLLVRRSALDLLLQSLRMDNAAVQKASAEDRAILMRAATSVVMRRDSSLNRRLYTWLLGPQENSEQQTQYFKSNALELLRATLQEEMFSPSAEYSESRPFKIFISLLDKWEVGGPLTEVLVLDAFNALKKAMLSSLDNNDEIVMTASTLYQAVEPRVVWRQLLGSILQEIIGDGIDCEAIHLARFILTTFHVQDDEIQTLHFPLVFAAVVEIVKVIPFSHFFRVASIYNNAVLQYQFSTSVSKPSLRSLATHFTTAFKNVVELSIACAKDLCHATRKDASLRDIFVQSLLLVTQLVEGLGGRADLKAKVDWDPVEWLAVILTVIEQENTTFIVVDRVISLVIALHHTSGLEPGVSIQARQTTFKMIHTLFRYLRPNCTVYHARAVNLIWALENVTKRPYVESIVAQGLTSPQSRNVQESYEAFGVFWRLTEDSLLPGFHFKVPIMIVLDTLKSDDPNLRRVGETWMRCSLKSYLRVLDPILFDLLDPALRRTPSVSKINGKELRDFSYERPIDQSYITYLLETLLSIVRFGGQGFSKTARTSHVRRSHHAGLVERIEACNCPHLYASFLRFLQSECKHRRVERMGSANIIIQSTAIDLLQAIVARGDVDGLALEGIEAAVIGKLYFSVHMKRIDLQNKLLHLLHSVISATTATATRTAKPTTVASVDGMPERPPSPIGSQELGGQMHSVNPLLVQTLIDGIAVSSNRPVLQHWLDFILMTVPQFQHALQAVVSPLSDCVGRQLRSSLADISRVFTDKQEDEDLQSMTTDADFTMLLNALERLIILNLKTSDTAQAEDDSILPEKSPGGEGGGLLGMMTTVFGSETIPIVPEEQMTARSPGYRSLHEGIRVLYTIWSTMTWPESKSWTPKDDSLSMICSKSRLRCRRVFEHFFRVQAPEVLESIIDCWNRDPSVSAFELVDALTSSAQSVVHMVCESISCRVPGLTERGRKQVVNPDLNLFRFLEQYLQQLEGPLALQVWGRLHQLAKDILGNLKDFKNQLYPVLRCVSVLADKMTQTTAMEDRRVRKELQDTFGKLLDSVVVSAGRNSDQSSWIRRGAKESLNGRDSPVPRGNISTIALHGQINRYVASTALPSLRRFLMDNDKITAACVNIVYYIITPSMKGKPRPLDVDDIILQMILEMSRIPAALKAWRSVVSDILSDNRFFNSPLEAGRGFRSITKALIDTDKTAFSELLGKVTTAPSTNIFTNREYENLLRSLNLRRLSYALYCGEKNQFLTSLPTVQEKLVDVLRNVPAPIVQAEVYLCVRVLLCRLSAHNLVSFWPVILTEMYRLLDQLMTILPTDGSEDLPLVLSACKFLDLLLVLQTEDFQVYQWIFITDTVDAVYRPDDWLPEAMFDQLAEIGSRLPITEGVVPSSRGPPSSPLFATSIDEERSMRRPMLNDLRQIDSIRDLVPFFSSVSIASYESVYMSGGNIDWEEVERGLVGDMFEGTKP</sequence>
<dbReference type="HOGENOM" id="CLU_001197_0_0_1"/>
<comment type="similarity">
    <text evidence="6">Belongs to the DOP1 family.</text>
</comment>
<dbReference type="Pfam" id="PF24598">
    <property type="entry name" value="DOP1_C"/>
    <property type="match status" value="1"/>
</dbReference>
<dbReference type="GO" id="GO:0015031">
    <property type="term" value="P:protein transport"/>
    <property type="evidence" value="ECO:0007669"/>
    <property type="project" value="UniProtKB-KW"/>
</dbReference>
<reference evidence="10 11" key="1">
    <citation type="journal article" date="2012" name="New Phytol.">
        <title>Insight into trade-off between wood decay and parasitism from the genome of a fungal forest pathogen.</title>
        <authorList>
            <person name="Olson A."/>
            <person name="Aerts A."/>
            <person name="Asiegbu F."/>
            <person name="Belbahri L."/>
            <person name="Bouzid O."/>
            <person name="Broberg A."/>
            <person name="Canback B."/>
            <person name="Coutinho P.M."/>
            <person name="Cullen D."/>
            <person name="Dalman K."/>
            <person name="Deflorio G."/>
            <person name="van Diepen L.T."/>
            <person name="Dunand C."/>
            <person name="Duplessis S."/>
            <person name="Durling M."/>
            <person name="Gonthier P."/>
            <person name="Grimwood J."/>
            <person name="Fossdal C.G."/>
            <person name="Hansson D."/>
            <person name="Henrissat B."/>
            <person name="Hietala A."/>
            <person name="Himmelstrand K."/>
            <person name="Hoffmeister D."/>
            <person name="Hogberg N."/>
            <person name="James T.Y."/>
            <person name="Karlsson M."/>
            <person name="Kohler A."/>
            <person name="Kues U."/>
            <person name="Lee Y.H."/>
            <person name="Lin Y.C."/>
            <person name="Lind M."/>
            <person name="Lindquist E."/>
            <person name="Lombard V."/>
            <person name="Lucas S."/>
            <person name="Lunden K."/>
            <person name="Morin E."/>
            <person name="Murat C."/>
            <person name="Park J."/>
            <person name="Raffaello T."/>
            <person name="Rouze P."/>
            <person name="Salamov A."/>
            <person name="Schmutz J."/>
            <person name="Solheim H."/>
            <person name="Stahlberg J."/>
            <person name="Velez H."/>
            <person name="de Vries R.P."/>
            <person name="Wiebenga A."/>
            <person name="Woodward S."/>
            <person name="Yakovlev I."/>
            <person name="Garbelotto M."/>
            <person name="Martin F."/>
            <person name="Grigoriev I.V."/>
            <person name="Stenlid J."/>
        </authorList>
    </citation>
    <scope>NUCLEOTIDE SEQUENCE [LARGE SCALE GENOMIC DNA]</scope>
    <source>
        <strain evidence="10 11">TC 32-1</strain>
    </source>
</reference>
<accession>W4KM60</accession>
<dbReference type="PANTHER" id="PTHR14042">
    <property type="entry name" value="DOPEY-RELATED"/>
    <property type="match status" value="1"/>
</dbReference>
<keyword evidence="3" id="KW-0653">Protein transport</keyword>
<name>W4KM60_HETIT</name>
<evidence type="ECO:0000313" key="10">
    <source>
        <dbReference type="EMBL" id="ETW86774.1"/>
    </source>
</evidence>
<dbReference type="RefSeq" id="XP_009540277.1">
    <property type="nucleotide sequence ID" value="XM_009541982.1"/>
</dbReference>
<evidence type="ECO:0000256" key="3">
    <source>
        <dbReference type="ARBA" id="ARBA00022927"/>
    </source>
</evidence>
<evidence type="ECO:0000256" key="4">
    <source>
        <dbReference type="ARBA" id="ARBA00023034"/>
    </source>
</evidence>
<evidence type="ECO:0000256" key="1">
    <source>
        <dbReference type="ARBA" id="ARBA00004395"/>
    </source>
</evidence>
<dbReference type="eggNOG" id="KOG3613">
    <property type="taxonomic scope" value="Eukaryota"/>
</dbReference>
<feature type="domain" description="DOP1 N-terminal" evidence="7">
    <location>
        <begin position="2"/>
        <end position="244"/>
    </location>
</feature>
<dbReference type="PANTHER" id="PTHR14042:SF24">
    <property type="entry name" value="PROTEIN DOPEY-1 HOMOLOG"/>
    <property type="match status" value="1"/>
</dbReference>